<evidence type="ECO:0000259" key="8">
    <source>
        <dbReference type="Pfam" id="PF07992"/>
    </source>
</evidence>
<dbReference type="Gene3D" id="1.10.287.990">
    <property type="entry name" value="Fe,Mn superoxide dismutase (SOD) domain"/>
    <property type="match status" value="1"/>
</dbReference>
<name>A0A2N7UF72_9GAMM</name>
<keyword evidence="10" id="KW-1185">Reference proteome</keyword>
<evidence type="ECO:0000256" key="2">
    <source>
        <dbReference type="ARBA" id="ARBA00022630"/>
    </source>
</evidence>
<dbReference type="InterPro" id="IPR004099">
    <property type="entry name" value="Pyr_nucl-diS_OxRdtase_dimer"/>
</dbReference>
<dbReference type="PRINTS" id="PR00368">
    <property type="entry name" value="FADPNR"/>
</dbReference>
<feature type="binding site" evidence="5">
    <location>
        <begin position="176"/>
        <end position="183"/>
    </location>
    <ligand>
        <name>NAD(+)</name>
        <dbReference type="ChEBI" id="CHEBI:57540"/>
    </ligand>
</feature>
<dbReference type="SUPFAM" id="SSF55424">
    <property type="entry name" value="FAD/NAD-linked reductases, dimerisation (C-terminal) domain"/>
    <property type="match status" value="1"/>
</dbReference>
<evidence type="ECO:0000256" key="6">
    <source>
        <dbReference type="PIRSR" id="PIRSR000350-4"/>
    </source>
</evidence>
<feature type="binding site" evidence="5">
    <location>
        <begin position="139"/>
        <end position="141"/>
    </location>
    <ligand>
        <name>FAD</name>
        <dbReference type="ChEBI" id="CHEBI:57692"/>
    </ligand>
</feature>
<feature type="domain" description="Pyridine nucleotide-disulphide oxidoreductase dimerisation" evidence="7">
    <location>
        <begin position="346"/>
        <end position="451"/>
    </location>
</feature>
<dbReference type="PRINTS" id="PR00411">
    <property type="entry name" value="PNDRDTASEI"/>
</dbReference>
<dbReference type="PIRSF" id="PIRSF000350">
    <property type="entry name" value="Mercury_reductase_MerA"/>
    <property type="match status" value="1"/>
</dbReference>
<comment type="cofactor">
    <cofactor evidence="5">
        <name>FAD</name>
        <dbReference type="ChEBI" id="CHEBI:57692"/>
    </cofactor>
    <text evidence="5">Binds 1 FAD per subunit.</text>
</comment>
<organism evidence="9 10">
    <name type="scientific">Halomonas urumqiensis</name>
    <dbReference type="NCBI Taxonomy" id="1684789"/>
    <lineage>
        <taxon>Bacteria</taxon>
        <taxon>Pseudomonadati</taxon>
        <taxon>Pseudomonadota</taxon>
        <taxon>Gammaproteobacteria</taxon>
        <taxon>Oceanospirillales</taxon>
        <taxon>Halomonadaceae</taxon>
        <taxon>Halomonas</taxon>
    </lineage>
</organism>
<feature type="disulfide bond" description="Redox-active" evidence="6">
    <location>
        <begin position="41"/>
        <end position="46"/>
    </location>
</feature>
<keyword evidence="5" id="KW-0520">NAD</keyword>
<keyword evidence="3 5" id="KW-0274">FAD</keyword>
<dbReference type="PANTHER" id="PTHR43014:SF4">
    <property type="entry name" value="PYRIDINE NUCLEOTIDE-DISULFIDE OXIDOREDUCTASE RCLA-RELATED"/>
    <property type="match status" value="1"/>
</dbReference>
<evidence type="ECO:0000256" key="4">
    <source>
        <dbReference type="PIRSR" id="PIRSR000350-2"/>
    </source>
</evidence>
<comment type="caution">
    <text evidence="9">The sequence shown here is derived from an EMBL/GenBank/DDBJ whole genome shotgun (WGS) entry which is preliminary data.</text>
</comment>
<protein>
    <submittedName>
        <fullName evidence="9">Dihydrolipoyl dehydrogenase</fullName>
    </submittedName>
</protein>
<keyword evidence="2" id="KW-0285">Flavoprotein</keyword>
<dbReference type="InterPro" id="IPR023753">
    <property type="entry name" value="FAD/NAD-binding_dom"/>
</dbReference>
<dbReference type="Pfam" id="PF07992">
    <property type="entry name" value="Pyr_redox_2"/>
    <property type="match status" value="1"/>
</dbReference>
<keyword evidence="5" id="KW-0547">Nucleotide-binding</keyword>
<dbReference type="InterPro" id="IPR036324">
    <property type="entry name" value="Mn/Fe_SOD_N_sf"/>
</dbReference>
<evidence type="ECO:0000313" key="9">
    <source>
        <dbReference type="EMBL" id="PMR79119.1"/>
    </source>
</evidence>
<feature type="binding site" evidence="5">
    <location>
        <position position="50"/>
    </location>
    <ligand>
        <name>FAD</name>
        <dbReference type="ChEBI" id="CHEBI:57692"/>
    </ligand>
</feature>
<proteinExistence type="inferred from homology"/>
<dbReference type="RefSeq" id="WP_102588672.1">
    <property type="nucleotide sequence ID" value="NZ_BNAE01000001.1"/>
</dbReference>
<dbReference type="NCBIfam" id="NF004939">
    <property type="entry name" value="PRK06292.1-1"/>
    <property type="match status" value="1"/>
</dbReference>
<dbReference type="AlphaFoldDB" id="A0A2N7UF72"/>
<feature type="domain" description="FAD/NAD(P)-binding" evidence="8">
    <location>
        <begin position="5"/>
        <end position="322"/>
    </location>
</feature>
<dbReference type="SUPFAM" id="SSF51905">
    <property type="entry name" value="FAD/NAD(P)-binding domain"/>
    <property type="match status" value="1"/>
</dbReference>
<comment type="similarity">
    <text evidence="1">Belongs to the class-I pyridine nucleotide-disulfide oxidoreductase family.</text>
</comment>
<dbReference type="InterPro" id="IPR036188">
    <property type="entry name" value="FAD/NAD-bd_sf"/>
</dbReference>
<dbReference type="InterPro" id="IPR001100">
    <property type="entry name" value="Pyr_nuc-diS_OxRdtase"/>
</dbReference>
<dbReference type="InterPro" id="IPR016156">
    <property type="entry name" value="FAD/NAD-linked_Rdtase_dimer_sf"/>
</dbReference>
<feature type="active site" description="Proton acceptor" evidence="4">
    <location>
        <position position="441"/>
    </location>
</feature>
<dbReference type="GO" id="GO:0003955">
    <property type="term" value="F:NAD(P)H dehydrogenase (quinone) activity"/>
    <property type="evidence" value="ECO:0007669"/>
    <property type="project" value="TreeGrafter"/>
</dbReference>
<evidence type="ECO:0000256" key="3">
    <source>
        <dbReference type="ARBA" id="ARBA00022827"/>
    </source>
</evidence>
<gene>
    <name evidence="9" type="ORF">C1H70_12490</name>
</gene>
<evidence type="ECO:0000256" key="5">
    <source>
        <dbReference type="PIRSR" id="PIRSR000350-3"/>
    </source>
</evidence>
<dbReference type="GO" id="GO:0050660">
    <property type="term" value="F:flavin adenine dinucleotide binding"/>
    <property type="evidence" value="ECO:0007669"/>
    <property type="project" value="TreeGrafter"/>
</dbReference>
<dbReference type="Gene3D" id="3.50.50.60">
    <property type="entry name" value="FAD/NAD(P)-binding domain"/>
    <property type="match status" value="3"/>
</dbReference>
<dbReference type="Gene3D" id="3.30.390.30">
    <property type="match status" value="1"/>
</dbReference>
<evidence type="ECO:0000313" key="10">
    <source>
        <dbReference type="Proteomes" id="UP000235547"/>
    </source>
</evidence>
<reference evidence="9 10" key="1">
    <citation type="submission" date="2018-01" db="EMBL/GenBank/DDBJ databases">
        <title>Halomonas endophytica sp. nov., isolated from storage liquid in the stems of Populus euphratica.</title>
        <authorList>
            <person name="Chen C."/>
        </authorList>
    </citation>
    <scope>NUCLEOTIDE SEQUENCE [LARGE SCALE GENOMIC DNA]</scope>
    <source>
        <strain evidence="9 10">BZ-SZ-XJ27</strain>
    </source>
</reference>
<dbReference type="Pfam" id="PF02852">
    <property type="entry name" value="Pyr_redox_dim"/>
    <property type="match status" value="1"/>
</dbReference>
<dbReference type="Proteomes" id="UP000235547">
    <property type="component" value="Unassembled WGS sequence"/>
</dbReference>
<sequence>MHKVDVAIIGAGTAGMVAYRAARKHTGKLVLIEGGPYGTTCARVGCMPSKLLIAAAEAAAAMRAAPGFGIHPAAPHIDGTKVMGRVRRERDRFVGFVNEAIEDIDSSHRLKGSAKFEGPNTLRLDTGAVMHAERIVIATGSVPVLPDFFDAVGDRLIVNDDVFGWPDLPAAVAVFGGGPIGLELAQALHRLGVRVRLFGKGGGVGPLSDPAVRDAAAAAIGADLPFDPDADVQEVKREGDSVVVRFTEGGRAREERFEWLLAATGRAPALDGLDLAASGLTLDQRGAPEIDPRTMQAQGSHIFFAGDVAAHIPLLHEAADEGRIAGDNAGRFPHVESHSRRTPLGIVFTDPNIATVGASFAELTDAAHDFATGKVDFADQGRARVLRLNHGLLHVYGERGTGRLLGAEMVAPRGEHLAHLLAWAVQAGMDVETALAMPFYHPVIEEGLRTALRDLSVNLGDRIDNPPRCIDCGPGA</sequence>
<feature type="binding site" evidence="5">
    <location>
        <position position="265"/>
    </location>
    <ligand>
        <name>NAD(+)</name>
        <dbReference type="ChEBI" id="CHEBI:57540"/>
    </ligand>
</feature>
<evidence type="ECO:0000259" key="7">
    <source>
        <dbReference type="Pfam" id="PF02852"/>
    </source>
</evidence>
<accession>A0A2N7UF72</accession>
<dbReference type="PANTHER" id="PTHR43014">
    <property type="entry name" value="MERCURIC REDUCTASE"/>
    <property type="match status" value="1"/>
</dbReference>
<dbReference type="OrthoDB" id="9800167at2"/>
<evidence type="ECO:0000256" key="1">
    <source>
        <dbReference type="ARBA" id="ARBA00007532"/>
    </source>
</evidence>
<dbReference type="EMBL" id="PNRG01000029">
    <property type="protein sequence ID" value="PMR79119.1"/>
    <property type="molecule type" value="Genomic_DNA"/>
</dbReference>
<feature type="binding site" evidence="5">
    <location>
        <position position="307"/>
    </location>
    <ligand>
        <name>FAD</name>
        <dbReference type="ChEBI" id="CHEBI:57692"/>
    </ligand>
</feature>